<dbReference type="AlphaFoldDB" id="A0A1W5ZSG1"/>
<dbReference type="STRING" id="402384.HM131_04955"/>
<dbReference type="InterPro" id="IPR022368">
    <property type="entry name" value="Thiazole_bacteriocin_mat_put"/>
</dbReference>
<proteinExistence type="predicted"/>
<dbReference type="NCBIfam" id="TIGR03693">
    <property type="entry name" value="ocin_ThiF_like"/>
    <property type="match status" value="1"/>
</dbReference>
<name>A0A1W5ZSG1_9BACI</name>
<reference evidence="1 2" key="1">
    <citation type="submission" date="2017-04" db="EMBL/GenBank/DDBJ databases">
        <title>The whole genome sequencing and assembly of Halobacillus mangrovi strain.</title>
        <authorList>
            <person name="Lee S.-J."/>
            <person name="Park M.-K."/>
            <person name="Kim J.-Y."/>
            <person name="Lee Y.-J."/>
            <person name="Yi H."/>
            <person name="Bahn Y.-S."/>
            <person name="Kim J.F."/>
            <person name="Lee D.-W."/>
        </authorList>
    </citation>
    <scope>NUCLEOTIDE SEQUENCE [LARGE SCALE GENOMIC DNA]</scope>
    <source>
        <strain evidence="1 2">KTB 131</strain>
    </source>
</reference>
<evidence type="ECO:0000313" key="1">
    <source>
        <dbReference type="EMBL" id="ARI76223.1"/>
    </source>
</evidence>
<dbReference type="EMBL" id="CP020772">
    <property type="protein sequence ID" value="ARI76223.1"/>
    <property type="molecule type" value="Genomic_DNA"/>
</dbReference>
<dbReference type="OrthoDB" id="2369163at2"/>
<evidence type="ECO:0000313" key="2">
    <source>
        <dbReference type="Proteomes" id="UP000192527"/>
    </source>
</evidence>
<organism evidence="1 2">
    <name type="scientific">Halobacillus mangrovi</name>
    <dbReference type="NCBI Taxonomy" id="402384"/>
    <lineage>
        <taxon>Bacteria</taxon>
        <taxon>Bacillati</taxon>
        <taxon>Bacillota</taxon>
        <taxon>Bacilli</taxon>
        <taxon>Bacillales</taxon>
        <taxon>Bacillaceae</taxon>
        <taxon>Halobacillus</taxon>
    </lineage>
</organism>
<protein>
    <submittedName>
        <fullName evidence="1">Putative thiazole-containing bacteriocin maturation protein</fullName>
    </submittedName>
</protein>
<dbReference type="Gene3D" id="3.40.50.720">
    <property type="entry name" value="NAD(P)-binding Rossmann-like Domain"/>
    <property type="match status" value="1"/>
</dbReference>
<accession>A0A1W5ZSG1</accession>
<sequence length="649" mass="73592">MVRGSVMSNVRPSMRFKVKKGTFFMPEPNGSVYFRNNSGSFRMEGSTVYQWVEKLIPMLNGEHSLASLTDGLPALYRDRVYEITESLYSNGFLRDVSKDRPHELQPHVVENFASQIEYLESFGDSPAYRFEHYRQQRILAIGEGSMLLSLVSSLLHSGMARFHALITNPEKTNTSRLQELEEAARKTDPDVSIEVLEKQNQGTILWKKQVEPFDAVIYVSKEGNIEELQRITKACKKKGVSFAPGLCLDGIGVAGPFVSPDADSSWDSAWRNIPQSLLNDTHTENSSTGFSMLANVLVFELFKKMTEVNEAHHHDHMFVLNMETLEGRWHSFKPHPLVTKNISTKHVDHILDEKSPSEQRDPNELFYYFSELAASPLGIFQKWEEGALPQLPLAQCEIQVADIHSKGPAEPHPSLIIAGITHEEVRREAGMIGIEQYVQPLKKEILKSIEDQTSAPLHLGAGETLIEATCRALKKLIQYEWKCDTQPQTEHITKVEINEIEDDHCRYYWQALSTMNNIPQLGIGKDGYGFPVMWFKTEGHQWRGCVGLTKTLALREALLLALREAHNDTAAFFDQLPPSSSISFKKEASQTLDVPLCDSESHFEVLHAAKKRLEDHHKKLFPVKVLMDTFEKDRMITICGVSLGEEENR</sequence>
<gene>
    <name evidence="1" type="ORF">HM131_04955</name>
</gene>
<dbReference type="KEGG" id="hmn:HM131_04955"/>
<dbReference type="Gene3D" id="3.90.930.60">
    <property type="match status" value="1"/>
</dbReference>
<dbReference type="Proteomes" id="UP000192527">
    <property type="component" value="Chromosome"/>
</dbReference>
<keyword evidence="2" id="KW-1185">Reference proteome</keyword>